<feature type="domain" description="Metallo-beta-lactamase" evidence="7">
    <location>
        <begin position="20"/>
        <end position="219"/>
    </location>
</feature>
<dbReference type="Proteomes" id="UP001429580">
    <property type="component" value="Unassembled WGS sequence"/>
</dbReference>
<sequence>MAPRTDGLVFVALGGLGEIGRNLGLYGFGPEDRRKWVMVDCGISFAGEEAPGVDLVFPDIRFIAEERRDLLGIIITHAHEDHIGALAKLWPQLNAPVYCTPFAAGLLETRRLSEPGAPKIPLHTVKQGGRISLPPFDIEFIPVAHSIPEANALAIRTPLGTVLHTGDWKIDPTPFVGVPTDGARLAQIGDEGVLAMVCDSTNALRDGASPSESDVAASLAELIAKAPARVAVTTFASNVARIRAVAEAAAKAGREIVVVGRAMDRVSGVAGELGYLDGLPPFRTPETYSQLPRDKVVALLTGSQGEPRAAMARVATDSHPDISLAAGDRVIFSSRAIPGNEKSIDGIVNNLVRRGVEVITDREALVHVSGHPRRGELEQMYRWVRPKIVLPVHGEPMHLAGHRDFARKQGVEVILSAEDGELVRFAPGAAGVVDEVPTGRVYQDGDLLVNAAERTVPERRRLGFAGVISIAVALTDKGELAGDVSVGTSGLPPVTADGEIFDEIIGETVVELLESLPRARRRDPDTVVNAVERAVRAEVQRKWGKKPTCHVHVLIV</sequence>
<dbReference type="InterPro" id="IPR055132">
    <property type="entry name" value="RNase_J_b_CASP"/>
</dbReference>
<accession>A0ABX0UV65</accession>
<evidence type="ECO:0000313" key="8">
    <source>
        <dbReference type="EMBL" id="NIJ56853.1"/>
    </source>
</evidence>
<dbReference type="InterPro" id="IPR036866">
    <property type="entry name" value="RibonucZ/Hydroxyglut_hydro"/>
</dbReference>
<dbReference type="SUPFAM" id="SSF56281">
    <property type="entry name" value="Metallo-hydrolase/oxidoreductase"/>
    <property type="match status" value="1"/>
</dbReference>
<dbReference type="Pfam" id="PF22505">
    <property type="entry name" value="RNase_J_b_CASP"/>
    <property type="match status" value="1"/>
</dbReference>
<evidence type="ECO:0000256" key="6">
    <source>
        <dbReference type="ARBA" id="ARBA00022884"/>
    </source>
</evidence>
<dbReference type="InterPro" id="IPR001279">
    <property type="entry name" value="Metallo-B-lactamas"/>
</dbReference>
<dbReference type="InterPro" id="IPR011108">
    <property type="entry name" value="RMMBL"/>
</dbReference>
<name>A0ABX0UV65_9HYPH</name>
<dbReference type="InterPro" id="IPR041636">
    <property type="entry name" value="RNase_J_C"/>
</dbReference>
<dbReference type="PANTHER" id="PTHR43694">
    <property type="entry name" value="RIBONUCLEASE J"/>
    <property type="match status" value="1"/>
</dbReference>
<organism evidence="8 9">
    <name type="scientific">Pseudochelatococcus lubricantis</name>
    <dbReference type="NCBI Taxonomy" id="1538102"/>
    <lineage>
        <taxon>Bacteria</taxon>
        <taxon>Pseudomonadati</taxon>
        <taxon>Pseudomonadota</taxon>
        <taxon>Alphaproteobacteria</taxon>
        <taxon>Hyphomicrobiales</taxon>
        <taxon>Chelatococcaceae</taxon>
        <taxon>Pseudochelatococcus</taxon>
    </lineage>
</organism>
<dbReference type="GO" id="GO:0016787">
    <property type="term" value="F:hydrolase activity"/>
    <property type="evidence" value="ECO:0007669"/>
    <property type="project" value="UniProtKB-KW"/>
</dbReference>
<evidence type="ECO:0000256" key="3">
    <source>
        <dbReference type="ARBA" id="ARBA00022801"/>
    </source>
</evidence>
<dbReference type="Gene3D" id="3.10.20.580">
    <property type="match status" value="1"/>
</dbReference>
<dbReference type="PANTHER" id="PTHR43694:SF1">
    <property type="entry name" value="RIBONUCLEASE J"/>
    <property type="match status" value="1"/>
</dbReference>
<evidence type="ECO:0000256" key="5">
    <source>
        <dbReference type="ARBA" id="ARBA00022839"/>
    </source>
</evidence>
<evidence type="ECO:0000256" key="1">
    <source>
        <dbReference type="ARBA" id="ARBA00022722"/>
    </source>
</evidence>
<evidence type="ECO:0000313" key="9">
    <source>
        <dbReference type="Proteomes" id="UP001429580"/>
    </source>
</evidence>
<dbReference type="EC" id="3.1.-.-" evidence="8"/>
<dbReference type="Pfam" id="PF17770">
    <property type="entry name" value="RNase_J_C"/>
    <property type="match status" value="1"/>
</dbReference>
<keyword evidence="5" id="KW-0269">Exonuclease</keyword>
<dbReference type="SMART" id="SM00849">
    <property type="entry name" value="Lactamase_B"/>
    <property type="match status" value="1"/>
</dbReference>
<dbReference type="CDD" id="cd07714">
    <property type="entry name" value="RNaseJ_MBL-fold"/>
    <property type="match status" value="1"/>
</dbReference>
<keyword evidence="4" id="KW-0862">Zinc</keyword>
<dbReference type="InterPro" id="IPR042173">
    <property type="entry name" value="RNase_J_2"/>
</dbReference>
<evidence type="ECO:0000256" key="4">
    <source>
        <dbReference type="ARBA" id="ARBA00022833"/>
    </source>
</evidence>
<protein>
    <submittedName>
        <fullName evidence="8">Ribonuclease J</fullName>
        <ecNumber evidence="8">3.1.-.-</ecNumber>
    </submittedName>
</protein>
<gene>
    <name evidence="8" type="ORF">FHS82_000666</name>
</gene>
<dbReference type="Pfam" id="PF00753">
    <property type="entry name" value="Lactamase_B"/>
    <property type="match status" value="1"/>
</dbReference>
<dbReference type="RefSeq" id="WP_166948669.1">
    <property type="nucleotide sequence ID" value="NZ_JAASQI010000001.1"/>
</dbReference>
<keyword evidence="1" id="KW-0540">Nuclease</keyword>
<keyword evidence="6" id="KW-0694">RNA-binding</keyword>
<dbReference type="Gene3D" id="3.40.50.10710">
    <property type="entry name" value="Metallo-hydrolase/oxidoreductase"/>
    <property type="match status" value="1"/>
</dbReference>
<evidence type="ECO:0000256" key="2">
    <source>
        <dbReference type="ARBA" id="ARBA00022723"/>
    </source>
</evidence>
<proteinExistence type="predicted"/>
<keyword evidence="3 8" id="KW-0378">Hydrolase</keyword>
<dbReference type="EMBL" id="JAASQI010000001">
    <property type="protein sequence ID" value="NIJ56853.1"/>
    <property type="molecule type" value="Genomic_DNA"/>
</dbReference>
<keyword evidence="9" id="KW-1185">Reference proteome</keyword>
<dbReference type="Pfam" id="PF07521">
    <property type="entry name" value="RMMBL"/>
    <property type="match status" value="1"/>
</dbReference>
<evidence type="ECO:0000259" key="7">
    <source>
        <dbReference type="SMART" id="SM00849"/>
    </source>
</evidence>
<dbReference type="Gene3D" id="3.60.15.10">
    <property type="entry name" value="Ribonuclease Z/Hydroxyacylglutathione hydrolase-like"/>
    <property type="match status" value="1"/>
</dbReference>
<reference evidence="8 9" key="1">
    <citation type="submission" date="2020-03" db="EMBL/GenBank/DDBJ databases">
        <title>Genomic Encyclopedia of Type Strains, Phase IV (KMG-IV): sequencing the most valuable type-strain genomes for metagenomic binning, comparative biology and taxonomic classification.</title>
        <authorList>
            <person name="Goeker M."/>
        </authorList>
    </citation>
    <scope>NUCLEOTIDE SEQUENCE [LARGE SCALE GENOMIC DNA]</scope>
    <source>
        <strain evidence="8 9">DSM 103870</strain>
    </source>
</reference>
<comment type="caution">
    <text evidence="8">The sequence shown here is derived from an EMBL/GenBank/DDBJ whole genome shotgun (WGS) entry which is preliminary data.</text>
</comment>
<keyword evidence="2" id="KW-0479">Metal-binding</keyword>